<dbReference type="InterPro" id="IPR002225">
    <property type="entry name" value="3Beta_OHSteriod_DH/Estase"/>
</dbReference>
<feature type="domain" description="3-beta hydroxysteroid dehydrogenase/isomerase" evidence="3">
    <location>
        <begin position="12"/>
        <end position="198"/>
    </location>
</feature>
<evidence type="ECO:0000313" key="5">
    <source>
        <dbReference type="Proteomes" id="UP001162483"/>
    </source>
</evidence>
<comment type="caution">
    <text evidence="4">The sequence shown here is derived from an EMBL/GenBank/DDBJ whole genome shotgun (WGS) entry which is preliminary data.</text>
</comment>
<dbReference type="Pfam" id="PF01073">
    <property type="entry name" value="3Beta_HSD"/>
    <property type="match status" value="1"/>
</dbReference>
<evidence type="ECO:0000259" key="3">
    <source>
        <dbReference type="Pfam" id="PF01073"/>
    </source>
</evidence>
<dbReference type="EMBL" id="CATNWA010000079">
    <property type="protein sequence ID" value="CAI9532709.1"/>
    <property type="molecule type" value="Genomic_DNA"/>
</dbReference>
<dbReference type="Gene3D" id="3.40.50.720">
    <property type="entry name" value="NAD(P)-binding Rossmann-like Domain"/>
    <property type="match status" value="1"/>
</dbReference>
<evidence type="ECO:0000256" key="2">
    <source>
        <dbReference type="ARBA" id="ARBA00023002"/>
    </source>
</evidence>
<keyword evidence="5" id="KW-1185">Reference proteome</keyword>
<keyword evidence="2" id="KW-0560">Oxidoreductase</keyword>
<name>A0ABN9AB88_9NEOB</name>
<dbReference type="InterPro" id="IPR050177">
    <property type="entry name" value="Lipid_A_modif_metabolic_enz"/>
</dbReference>
<dbReference type="Proteomes" id="UP001162483">
    <property type="component" value="Unassembled WGS sequence"/>
</dbReference>
<gene>
    <name evidence="4" type="ORF">SPARVUS_LOCUS262550</name>
</gene>
<organism evidence="4 5">
    <name type="scientific">Staurois parvus</name>
    <dbReference type="NCBI Taxonomy" id="386267"/>
    <lineage>
        <taxon>Eukaryota</taxon>
        <taxon>Metazoa</taxon>
        <taxon>Chordata</taxon>
        <taxon>Craniata</taxon>
        <taxon>Vertebrata</taxon>
        <taxon>Euteleostomi</taxon>
        <taxon>Amphibia</taxon>
        <taxon>Batrachia</taxon>
        <taxon>Anura</taxon>
        <taxon>Neobatrachia</taxon>
        <taxon>Ranoidea</taxon>
        <taxon>Ranidae</taxon>
        <taxon>Staurois</taxon>
    </lineage>
</organism>
<reference evidence="4" key="1">
    <citation type="submission" date="2023-05" db="EMBL/GenBank/DDBJ databases">
        <authorList>
            <person name="Stuckert A."/>
        </authorList>
    </citation>
    <scope>NUCLEOTIDE SEQUENCE</scope>
</reference>
<proteinExistence type="inferred from homology"/>
<accession>A0ABN9AB88</accession>
<evidence type="ECO:0000256" key="1">
    <source>
        <dbReference type="ARBA" id="ARBA00009219"/>
    </source>
</evidence>
<dbReference type="PANTHER" id="PTHR43245:SF51">
    <property type="entry name" value="SHORT CHAIN DEHYDROGENASE_REDUCTASE FAMILY 42E, MEMBER 2"/>
    <property type="match status" value="1"/>
</dbReference>
<protein>
    <recommendedName>
        <fullName evidence="3">3-beta hydroxysteroid dehydrogenase/isomerase domain-containing protein</fullName>
    </recommendedName>
</protein>
<sequence>MELAFKALCLVLQGREQLLEACLQNNVPHFIYTSSIEVYGPNTRGDPMVNGTEEMAYDSKLGFSYGESKRLAEEKVLKANGQELQDGGTLTTCSLRPTYIYGEGSQFLQIHLDQALLNGDVFLRSSRKEALVNPVYVGNVAWAHLLAAQAMKDPEATKKIGGNFYFITDDTPHMSYSDLNHALGKELGLGVESKLAMPLPILYIVASFMEVVSLVLRPFVRFVPPFTRHLLTLLNTPFTFSYRKVQGDVGYKPRYGWEEARQMTSHWMASVIAQRREHLGKEKIRI</sequence>
<dbReference type="InterPro" id="IPR036291">
    <property type="entry name" value="NAD(P)-bd_dom_sf"/>
</dbReference>
<dbReference type="PANTHER" id="PTHR43245">
    <property type="entry name" value="BIFUNCTIONAL POLYMYXIN RESISTANCE PROTEIN ARNA"/>
    <property type="match status" value="1"/>
</dbReference>
<dbReference type="SUPFAM" id="SSF51735">
    <property type="entry name" value="NAD(P)-binding Rossmann-fold domains"/>
    <property type="match status" value="1"/>
</dbReference>
<evidence type="ECO:0000313" key="4">
    <source>
        <dbReference type="EMBL" id="CAI9532709.1"/>
    </source>
</evidence>
<comment type="similarity">
    <text evidence="1">Belongs to the 3-beta-HSD family.</text>
</comment>